<feature type="region of interest" description="Disordered" evidence="1">
    <location>
        <begin position="1"/>
        <end position="47"/>
    </location>
</feature>
<evidence type="ECO:0000256" key="1">
    <source>
        <dbReference type="SAM" id="MobiDB-lite"/>
    </source>
</evidence>
<proteinExistence type="predicted"/>
<evidence type="ECO:0000313" key="2">
    <source>
        <dbReference type="EMBL" id="KAK3936446.1"/>
    </source>
</evidence>
<evidence type="ECO:0000313" key="3">
    <source>
        <dbReference type="Proteomes" id="UP001303473"/>
    </source>
</evidence>
<dbReference type="AlphaFoldDB" id="A0AAN6N0P9"/>
<name>A0AAN6N0P9_9PEZI</name>
<protein>
    <submittedName>
        <fullName evidence="2">Uncharacterized protein</fullName>
    </submittedName>
</protein>
<organism evidence="2 3">
    <name type="scientific">Diplogelasinospora grovesii</name>
    <dbReference type="NCBI Taxonomy" id="303347"/>
    <lineage>
        <taxon>Eukaryota</taxon>
        <taxon>Fungi</taxon>
        <taxon>Dikarya</taxon>
        <taxon>Ascomycota</taxon>
        <taxon>Pezizomycotina</taxon>
        <taxon>Sordariomycetes</taxon>
        <taxon>Sordariomycetidae</taxon>
        <taxon>Sordariales</taxon>
        <taxon>Diplogelasinosporaceae</taxon>
        <taxon>Diplogelasinospora</taxon>
    </lineage>
</organism>
<dbReference type="Proteomes" id="UP001303473">
    <property type="component" value="Unassembled WGS sequence"/>
</dbReference>
<feature type="compositionally biased region" description="Basic and acidic residues" evidence="1">
    <location>
        <begin position="19"/>
        <end position="31"/>
    </location>
</feature>
<dbReference type="EMBL" id="MU853883">
    <property type="protein sequence ID" value="KAK3936446.1"/>
    <property type="molecule type" value="Genomic_DNA"/>
</dbReference>
<reference evidence="3" key="1">
    <citation type="journal article" date="2023" name="Mol. Phylogenet. Evol.">
        <title>Genome-scale phylogeny and comparative genomics of the fungal order Sordariales.</title>
        <authorList>
            <person name="Hensen N."/>
            <person name="Bonometti L."/>
            <person name="Westerberg I."/>
            <person name="Brannstrom I.O."/>
            <person name="Guillou S."/>
            <person name="Cros-Aarteil S."/>
            <person name="Calhoun S."/>
            <person name="Haridas S."/>
            <person name="Kuo A."/>
            <person name="Mondo S."/>
            <person name="Pangilinan J."/>
            <person name="Riley R."/>
            <person name="LaButti K."/>
            <person name="Andreopoulos B."/>
            <person name="Lipzen A."/>
            <person name="Chen C."/>
            <person name="Yan M."/>
            <person name="Daum C."/>
            <person name="Ng V."/>
            <person name="Clum A."/>
            <person name="Steindorff A."/>
            <person name="Ohm R.A."/>
            <person name="Martin F."/>
            <person name="Silar P."/>
            <person name="Natvig D.O."/>
            <person name="Lalanne C."/>
            <person name="Gautier V."/>
            <person name="Ament-Velasquez S.L."/>
            <person name="Kruys A."/>
            <person name="Hutchinson M.I."/>
            <person name="Powell A.J."/>
            <person name="Barry K."/>
            <person name="Miller A.N."/>
            <person name="Grigoriev I.V."/>
            <person name="Debuchy R."/>
            <person name="Gladieux P."/>
            <person name="Hiltunen Thoren M."/>
            <person name="Johannesson H."/>
        </authorList>
    </citation>
    <scope>NUCLEOTIDE SEQUENCE [LARGE SCALE GENOMIC DNA]</scope>
    <source>
        <strain evidence="3">CBS 340.73</strain>
    </source>
</reference>
<comment type="caution">
    <text evidence="2">The sequence shown here is derived from an EMBL/GenBank/DDBJ whole genome shotgun (WGS) entry which is preliminary data.</text>
</comment>
<gene>
    <name evidence="2" type="ORF">QBC46DRAFT_419180</name>
</gene>
<accession>A0AAN6N0P9</accession>
<keyword evidence="3" id="KW-1185">Reference proteome</keyword>
<sequence>MGLRLYPTSPTPDPSSADSSKEGSGDPDWRRNRLTNPARDAAGGRDEAGMAARDFGAEILVLDKNHSGFDGPYHYLFAFEALEKRVWRFQHYKAIFDDLSHWPRLFISQRAGDYFQVKLVDDDKRIRLRKTYTSPRAHTCVDIFDKIIMQYRDSVAARRLGISVHVTFANNYEFVTCVLDRWGQEGLFDQGHIQASFSKLLKFREEGVPQRAS</sequence>